<accession>A0A9X1U5L2</accession>
<keyword evidence="1" id="KW-0472">Membrane</keyword>
<gene>
    <name evidence="3" type="ORF">LVY65_09555</name>
</gene>
<dbReference type="Proteomes" id="UP001139410">
    <property type="component" value="Unassembled WGS sequence"/>
</dbReference>
<keyword evidence="4" id="KW-1185">Reference proteome</keyword>
<organism evidence="3 4">
    <name type="scientific">Sphingomonas cremea</name>
    <dbReference type="NCBI Taxonomy" id="2904799"/>
    <lineage>
        <taxon>Bacteria</taxon>
        <taxon>Pseudomonadati</taxon>
        <taxon>Pseudomonadota</taxon>
        <taxon>Alphaproteobacteria</taxon>
        <taxon>Sphingomonadales</taxon>
        <taxon>Sphingomonadaceae</taxon>
        <taxon>Sphingomonas</taxon>
    </lineage>
</organism>
<dbReference type="InterPro" id="IPR005182">
    <property type="entry name" value="YdbS-like_PH"/>
</dbReference>
<keyword evidence="1" id="KW-0812">Transmembrane</keyword>
<dbReference type="PANTHER" id="PTHR34473:SF3">
    <property type="entry name" value="TRANSMEMBRANE PROTEIN-RELATED"/>
    <property type="match status" value="1"/>
</dbReference>
<name>A0A9X1U5L2_9SPHN</name>
<keyword evidence="1" id="KW-1133">Transmembrane helix</keyword>
<reference evidence="3" key="1">
    <citation type="submission" date="2022-01" db="EMBL/GenBank/DDBJ databases">
        <authorList>
            <person name="Jo J.-H."/>
            <person name="Im W.-T."/>
        </authorList>
    </citation>
    <scope>NUCLEOTIDE SEQUENCE</scope>
    <source>
        <strain evidence="3">G124</strain>
    </source>
</reference>
<evidence type="ECO:0000259" key="2">
    <source>
        <dbReference type="Pfam" id="PF03703"/>
    </source>
</evidence>
<sequence length="161" mass="17535">MTAHAIPADLQPVEPAYRNAIRARAAVFWVPIFLVALVVDQQLLATTPVSSLLPVLAGAIGLSAIMVAPDRIYRRLGYAIDGRLLRTVRGWLFHTDTVVPFVRVQHIDVTRGPFDKLFGTASLVVHTAGTHNSIVVLPGLSPDRAAEIREAIRSEIRADAE</sequence>
<proteinExistence type="predicted"/>
<dbReference type="AlphaFoldDB" id="A0A9X1U5L2"/>
<feature type="transmembrane region" description="Helical" evidence="1">
    <location>
        <begin position="21"/>
        <end position="39"/>
    </location>
</feature>
<feature type="transmembrane region" description="Helical" evidence="1">
    <location>
        <begin position="51"/>
        <end position="68"/>
    </location>
</feature>
<comment type="caution">
    <text evidence="3">The sequence shown here is derived from an EMBL/GenBank/DDBJ whole genome shotgun (WGS) entry which is preliminary data.</text>
</comment>
<evidence type="ECO:0000313" key="4">
    <source>
        <dbReference type="Proteomes" id="UP001139410"/>
    </source>
</evidence>
<dbReference type="Pfam" id="PF03703">
    <property type="entry name" value="bPH_2"/>
    <property type="match status" value="1"/>
</dbReference>
<evidence type="ECO:0000256" key="1">
    <source>
        <dbReference type="SAM" id="Phobius"/>
    </source>
</evidence>
<dbReference type="EMBL" id="JAKFGM010000002">
    <property type="protein sequence ID" value="MCF2515306.1"/>
    <property type="molecule type" value="Genomic_DNA"/>
</dbReference>
<evidence type="ECO:0000313" key="3">
    <source>
        <dbReference type="EMBL" id="MCF2515306.1"/>
    </source>
</evidence>
<dbReference type="PANTHER" id="PTHR34473">
    <property type="entry name" value="UPF0699 TRANSMEMBRANE PROTEIN YDBS"/>
    <property type="match status" value="1"/>
</dbReference>
<protein>
    <submittedName>
        <fullName evidence="3">PH domain-containing protein</fullName>
    </submittedName>
</protein>
<dbReference type="RefSeq" id="WP_235067837.1">
    <property type="nucleotide sequence ID" value="NZ_JAKFGM010000002.1"/>
</dbReference>
<feature type="domain" description="YdbS-like PH" evidence="2">
    <location>
        <begin position="73"/>
        <end position="152"/>
    </location>
</feature>